<reference evidence="9 10" key="1">
    <citation type="submission" date="2015-05" db="EMBL/GenBank/DDBJ databases">
        <authorList>
            <person name="Tang B."/>
            <person name="Yu Y."/>
        </authorList>
    </citation>
    <scope>NUCLEOTIDE SEQUENCE [LARGE SCALE GENOMIC DNA]</scope>
    <source>
        <strain evidence="9 10">DSM 7029</strain>
    </source>
</reference>
<keyword evidence="4 7" id="KW-0812">Transmembrane</keyword>
<feature type="transmembrane region" description="Helical" evidence="7">
    <location>
        <begin position="35"/>
        <end position="55"/>
    </location>
</feature>
<sequence>MSAVPTPGRAVPFALSRAGAPAAAGLRLDPWLRRLAIVLSGALLPLGLFGLWSLAVQRGWLAPQILPPPSLVWQSLQELWASGELQDHLLISLRRVAWSVALGTAVGLPLGMLMGLSARARAYLLPSFQVVSQFPVVGWVPLLIIFVGIDEALKVSAISIAVVVPVTVNAYKGIAQVPRPLLEVARVYRLGLGQVLARVVLPAAAPSLFNGLRLGVMQAWLSLVFVELLASSEGIGFLMVWGRQLLQLDLVLVGVLAIGVVGVLLDSVLRWGERWVQRWRPAGR</sequence>
<dbReference type="InterPro" id="IPR000515">
    <property type="entry name" value="MetI-like"/>
</dbReference>
<feature type="transmembrane region" description="Helical" evidence="7">
    <location>
        <begin position="130"/>
        <end position="149"/>
    </location>
</feature>
<evidence type="ECO:0000259" key="8">
    <source>
        <dbReference type="PROSITE" id="PS50928"/>
    </source>
</evidence>
<evidence type="ECO:0000256" key="2">
    <source>
        <dbReference type="ARBA" id="ARBA00022448"/>
    </source>
</evidence>
<feature type="transmembrane region" description="Helical" evidence="7">
    <location>
        <begin position="248"/>
        <end position="269"/>
    </location>
</feature>
<dbReference type="PANTHER" id="PTHR30151:SF38">
    <property type="entry name" value="ALIPHATIC SULFONATES TRANSPORT PERMEASE PROTEIN SSUC-RELATED"/>
    <property type="match status" value="1"/>
</dbReference>
<feature type="transmembrane region" description="Helical" evidence="7">
    <location>
        <begin position="217"/>
        <end position="241"/>
    </location>
</feature>
<keyword evidence="6 7" id="KW-0472">Membrane</keyword>
<dbReference type="CDD" id="cd06261">
    <property type="entry name" value="TM_PBP2"/>
    <property type="match status" value="1"/>
</dbReference>
<dbReference type="SUPFAM" id="SSF161098">
    <property type="entry name" value="MetI-like"/>
    <property type="match status" value="1"/>
</dbReference>
<protein>
    <submittedName>
        <fullName evidence="9">Sulfonate ABC transporter</fullName>
    </submittedName>
</protein>
<evidence type="ECO:0000256" key="7">
    <source>
        <dbReference type="RuleBase" id="RU363032"/>
    </source>
</evidence>
<accession>A0A0G3BN33</accession>
<dbReference type="EMBL" id="CP011371">
    <property type="protein sequence ID" value="AKJ29398.1"/>
    <property type="molecule type" value="Genomic_DNA"/>
</dbReference>
<dbReference type="STRING" id="413882.AAW51_2707"/>
<evidence type="ECO:0000256" key="4">
    <source>
        <dbReference type="ARBA" id="ARBA00022692"/>
    </source>
</evidence>
<name>A0A0G3BN33_9BURK</name>
<dbReference type="PANTHER" id="PTHR30151">
    <property type="entry name" value="ALKANE SULFONATE ABC TRANSPORTER-RELATED, MEMBRANE SUBUNIT"/>
    <property type="match status" value="1"/>
</dbReference>
<evidence type="ECO:0000313" key="9">
    <source>
        <dbReference type="EMBL" id="AKJ29398.1"/>
    </source>
</evidence>
<evidence type="ECO:0000256" key="6">
    <source>
        <dbReference type="ARBA" id="ARBA00023136"/>
    </source>
</evidence>
<dbReference type="KEGG" id="pbh:AAW51_2707"/>
<dbReference type="RefSeq" id="WP_238947857.1">
    <property type="nucleotide sequence ID" value="NZ_CP011371.1"/>
</dbReference>
<keyword evidence="3" id="KW-1003">Cell membrane</keyword>
<gene>
    <name evidence="9" type="primary">ssuC</name>
    <name evidence="9" type="ORF">AAW51_2707</name>
</gene>
<feature type="transmembrane region" description="Helical" evidence="7">
    <location>
        <begin position="187"/>
        <end position="205"/>
    </location>
</feature>
<organism evidence="9 10">
    <name type="scientific">Caldimonas brevitalea</name>
    <dbReference type="NCBI Taxonomy" id="413882"/>
    <lineage>
        <taxon>Bacteria</taxon>
        <taxon>Pseudomonadati</taxon>
        <taxon>Pseudomonadota</taxon>
        <taxon>Betaproteobacteria</taxon>
        <taxon>Burkholderiales</taxon>
        <taxon>Sphaerotilaceae</taxon>
        <taxon>Caldimonas</taxon>
    </lineage>
</organism>
<dbReference type="InterPro" id="IPR035906">
    <property type="entry name" value="MetI-like_sf"/>
</dbReference>
<feature type="domain" description="ABC transmembrane type-1" evidence="8">
    <location>
        <begin position="89"/>
        <end position="269"/>
    </location>
</feature>
<feature type="transmembrane region" description="Helical" evidence="7">
    <location>
        <begin position="96"/>
        <end position="118"/>
    </location>
</feature>
<proteinExistence type="inferred from homology"/>
<dbReference type="PATRIC" id="fig|413882.6.peg.2826"/>
<feature type="transmembrane region" description="Helical" evidence="7">
    <location>
        <begin position="155"/>
        <end position="175"/>
    </location>
</feature>
<dbReference type="AlphaFoldDB" id="A0A0G3BN33"/>
<evidence type="ECO:0000256" key="5">
    <source>
        <dbReference type="ARBA" id="ARBA00022989"/>
    </source>
</evidence>
<dbReference type="Pfam" id="PF00528">
    <property type="entry name" value="BPD_transp_1"/>
    <property type="match status" value="1"/>
</dbReference>
<dbReference type="PROSITE" id="PS50928">
    <property type="entry name" value="ABC_TM1"/>
    <property type="match status" value="1"/>
</dbReference>
<dbReference type="GO" id="GO:0055085">
    <property type="term" value="P:transmembrane transport"/>
    <property type="evidence" value="ECO:0007669"/>
    <property type="project" value="InterPro"/>
</dbReference>
<comment type="similarity">
    <text evidence="7">Belongs to the binding-protein-dependent transport system permease family.</text>
</comment>
<dbReference type="Proteomes" id="UP000035352">
    <property type="component" value="Chromosome"/>
</dbReference>
<dbReference type="GO" id="GO:0005886">
    <property type="term" value="C:plasma membrane"/>
    <property type="evidence" value="ECO:0007669"/>
    <property type="project" value="UniProtKB-SubCell"/>
</dbReference>
<keyword evidence="5 7" id="KW-1133">Transmembrane helix</keyword>
<keyword evidence="2 7" id="KW-0813">Transport</keyword>
<evidence type="ECO:0000256" key="3">
    <source>
        <dbReference type="ARBA" id="ARBA00022475"/>
    </source>
</evidence>
<dbReference type="Gene3D" id="1.10.3720.10">
    <property type="entry name" value="MetI-like"/>
    <property type="match status" value="1"/>
</dbReference>
<comment type="subcellular location">
    <subcellularLocation>
        <location evidence="1 7">Cell membrane</location>
        <topology evidence="1 7">Multi-pass membrane protein</topology>
    </subcellularLocation>
</comment>
<evidence type="ECO:0000256" key="1">
    <source>
        <dbReference type="ARBA" id="ARBA00004651"/>
    </source>
</evidence>
<keyword evidence="10" id="KW-1185">Reference proteome</keyword>
<evidence type="ECO:0000313" key="10">
    <source>
        <dbReference type="Proteomes" id="UP000035352"/>
    </source>
</evidence>